<evidence type="ECO:0000313" key="4">
    <source>
        <dbReference type="EMBL" id="CAB4586845.1"/>
    </source>
</evidence>
<feature type="compositionally biased region" description="Polar residues" evidence="1">
    <location>
        <begin position="1"/>
        <end position="12"/>
    </location>
</feature>
<feature type="domain" description="IPT/TIG" evidence="3">
    <location>
        <begin position="444"/>
        <end position="532"/>
    </location>
</feature>
<evidence type="ECO:0000256" key="1">
    <source>
        <dbReference type="SAM" id="MobiDB-lite"/>
    </source>
</evidence>
<dbReference type="InterPro" id="IPR013783">
    <property type="entry name" value="Ig-like_fold"/>
</dbReference>
<dbReference type="SUPFAM" id="SSF81296">
    <property type="entry name" value="E set domains"/>
    <property type="match status" value="2"/>
</dbReference>
<proteinExistence type="predicted"/>
<dbReference type="CDD" id="cd00102">
    <property type="entry name" value="IPT"/>
    <property type="match status" value="1"/>
</dbReference>
<evidence type="ECO:0000256" key="2">
    <source>
        <dbReference type="SAM" id="Phobius"/>
    </source>
</evidence>
<dbReference type="InterPro" id="IPR013784">
    <property type="entry name" value="Carb-bd-like_fold"/>
</dbReference>
<feature type="domain" description="IPT/TIG" evidence="3">
    <location>
        <begin position="537"/>
        <end position="624"/>
    </location>
</feature>
<sequence length="907" mass="93802">MTDGNLVNSDTPTGAGSRAAGADAGTYEISSGTLSFGSNYDVTFLPGTFTIDPIDIELTATDKSKQFGGSDPALTYTVTSGALVGGDTLSGSLSRAEGETVGFYTISEGTISGGSNYTVTVVDGTFEITTRPITVTAAAKTKAYGDADPELTWSVTSGSIVSGYELAGDLSRDAGEPAGTYAITQGSLDNSNYTITFVSANLSVTKKTISVVVDPQTKMYGEADPALTYTATGLLDGDALEGELTRASGESVSNYAITVGSLSGGNNYSISPFTGSSFTITKRPISLTVADQSMEFGDSIPGNSFDLTEGSLAYSDAIGSLTYSYDSTVSNAGTYVITGAAAAFSTGAAGNYDIAYIDGELTVDPKPLTYTLADRTIGWGQAIPTFTGTTIDLVGSDAIGTLALTFDGGATEPATPGMFEVGGEVETFTRGSAGNYVITIVPATLTITGPQYLAITPDEGFVIGGMPFEITGSGFGFDAPTVEFDGLAATDVVLVNSNTITGLTPEHVEGLVDVVVTTTEGPETLTGVYTYIPLPPSPEISTMFPPQGPTVGGTLVTFTGANLRDTAGNPAQVTFDGVAGTEETVSEDGTSLTVRTPAHVVETVDVEVTTDTGIITLPRAFTYFDGPVGDVSGKLWVDTNFDATLNDSESILPNMEIALVRQGDLDPTFGPALSPLQSFSAGIRSIIPGAKSLASPLEVGVVYYWVGSTDADGNYTIPQLPYGNYTLVYSMPSDFQETVGGGTPGAIRFVLEDPVLEQDLAGAGFSNLVSNQIVLQETGEPVPFAEVLLRWSGSDGEINTLDDVLFPIVADENGEFIIGGLISGVYDVETYADDPLDAMSKPVELGAYVTQEGGIWELFDEPEGGGGDGDLAETGFGAGSMTLYALGLLTAGLALAVVRRTRARVTR</sequence>
<dbReference type="InterPro" id="IPR002909">
    <property type="entry name" value="IPT_dom"/>
</dbReference>
<dbReference type="InterPro" id="IPR041286">
    <property type="entry name" value="MBG_2"/>
</dbReference>
<dbReference type="InterPro" id="IPR014756">
    <property type="entry name" value="Ig_E-set"/>
</dbReference>
<organism evidence="4">
    <name type="scientific">freshwater metagenome</name>
    <dbReference type="NCBI Taxonomy" id="449393"/>
    <lineage>
        <taxon>unclassified sequences</taxon>
        <taxon>metagenomes</taxon>
        <taxon>ecological metagenomes</taxon>
    </lineage>
</organism>
<keyword evidence="2" id="KW-0812">Transmembrane</keyword>
<gene>
    <name evidence="4" type="ORF">UFOPK1788_00288</name>
</gene>
<keyword evidence="2" id="KW-1133">Transmembrane helix</keyword>
<dbReference type="GO" id="GO:0030246">
    <property type="term" value="F:carbohydrate binding"/>
    <property type="evidence" value="ECO:0007669"/>
    <property type="project" value="InterPro"/>
</dbReference>
<protein>
    <submittedName>
        <fullName evidence="4">Unannotated protein</fullName>
    </submittedName>
</protein>
<dbReference type="SMART" id="SM00429">
    <property type="entry name" value="IPT"/>
    <property type="match status" value="2"/>
</dbReference>
<dbReference type="EMBL" id="CAEZUE010000022">
    <property type="protein sequence ID" value="CAB4586845.1"/>
    <property type="molecule type" value="Genomic_DNA"/>
</dbReference>
<evidence type="ECO:0000259" key="3">
    <source>
        <dbReference type="SMART" id="SM00429"/>
    </source>
</evidence>
<dbReference type="Pfam" id="PF01833">
    <property type="entry name" value="TIG"/>
    <property type="match status" value="2"/>
</dbReference>
<keyword evidence="2" id="KW-0472">Membrane</keyword>
<name>A0A6J6FHT6_9ZZZZ</name>
<accession>A0A6J6FHT6</accession>
<reference evidence="4" key="1">
    <citation type="submission" date="2020-05" db="EMBL/GenBank/DDBJ databases">
        <authorList>
            <person name="Chiriac C."/>
            <person name="Salcher M."/>
            <person name="Ghai R."/>
            <person name="Kavagutti S V."/>
        </authorList>
    </citation>
    <scope>NUCLEOTIDE SEQUENCE</scope>
</reference>
<dbReference type="Pfam" id="PF18676">
    <property type="entry name" value="MBG_2"/>
    <property type="match status" value="5"/>
</dbReference>
<dbReference type="AlphaFoldDB" id="A0A6J6FHT6"/>
<dbReference type="Gene3D" id="2.60.40.10">
    <property type="entry name" value="Immunoglobulins"/>
    <property type="match status" value="3"/>
</dbReference>
<dbReference type="SUPFAM" id="SSF49452">
    <property type="entry name" value="Starch-binding domain-like"/>
    <property type="match status" value="1"/>
</dbReference>
<feature type="transmembrane region" description="Helical" evidence="2">
    <location>
        <begin position="881"/>
        <end position="898"/>
    </location>
</feature>
<feature type="region of interest" description="Disordered" evidence="1">
    <location>
        <begin position="1"/>
        <end position="22"/>
    </location>
</feature>
<dbReference type="Gene3D" id="3.30.160.710">
    <property type="match status" value="1"/>
</dbReference>